<dbReference type="Gene3D" id="1.50.10.10">
    <property type="match status" value="1"/>
</dbReference>
<dbReference type="InterPro" id="IPR008928">
    <property type="entry name" value="6-hairpin_glycosidase_sf"/>
</dbReference>
<dbReference type="EMBL" id="BMZH01000002">
    <property type="protein sequence ID" value="GHA85467.1"/>
    <property type="molecule type" value="Genomic_DNA"/>
</dbReference>
<evidence type="ECO:0000256" key="1">
    <source>
        <dbReference type="ARBA" id="ARBA00008558"/>
    </source>
</evidence>
<comment type="similarity">
    <text evidence="1">Belongs to the N-acylglucosamine 2-epimerase family.</text>
</comment>
<name>A0A8J3G1B8_9PROT</name>
<dbReference type="InterPro" id="IPR010819">
    <property type="entry name" value="AGE/CE"/>
</dbReference>
<dbReference type="AlphaFoldDB" id="A0A8J3G1B8"/>
<reference evidence="3" key="1">
    <citation type="journal article" date="2014" name="Int. J. Syst. Evol. Microbiol.">
        <title>Complete genome sequence of Corynebacterium casei LMG S-19264T (=DSM 44701T), isolated from a smear-ripened cheese.</title>
        <authorList>
            <consortium name="US DOE Joint Genome Institute (JGI-PGF)"/>
            <person name="Walter F."/>
            <person name="Albersmeier A."/>
            <person name="Kalinowski J."/>
            <person name="Ruckert C."/>
        </authorList>
    </citation>
    <scope>NUCLEOTIDE SEQUENCE</scope>
    <source>
        <strain evidence="3">KCTC 32513</strain>
    </source>
</reference>
<dbReference type="SUPFAM" id="SSF48208">
    <property type="entry name" value="Six-hairpin glycosidases"/>
    <property type="match status" value="1"/>
</dbReference>
<dbReference type="Proteomes" id="UP000634004">
    <property type="component" value="Unassembled WGS sequence"/>
</dbReference>
<evidence type="ECO:0000256" key="2">
    <source>
        <dbReference type="ARBA" id="ARBA00023235"/>
    </source>
</evidence>
<protein>
    <recommendedName>
        <fullName evidence="5">Mannose-6-phosphate isomerase</fullName>
    </recommendedName>
</protein>
<dbReference type="Pfam" id="PF07221">
    <property type="entry name" value="GlcNAc_2-epim"/>
    <property type="match status" value="1"/>
</dbReference>
<evidence type="ECO:0008006" key="5">
    <source>
        <dbReference type="Google" id="ProtNLM"/>
    </source>
</evidence>
<evidence type="ECO:0000313" key="4">
    <source>
        <dbReference type="Proteomes" id="UP000634004"/>
    </source>
</evidence>
<organism evidence="3 4">
    <name type="scientific">Algimonas arctica</name>
    <dbReference type="NCBI Taxonomy" id="1479486"/>
    <lineage>
        <taxon>Bacteria</taxon>
        <taxon>Pseudomonadati</taxon>
        <taxon>Pseudomonadota</taxon>
        <taxon>Alphaproteobacteria</taxon>
        <taxon>Maricaulales</taxon>
        <taxon>Robiginitomaculaceae</taxon>
        <taxon>Algimonas</taxon>
    </lineage>
</organism>
<keyword evidence="2" id="KW-0413">Isomerase</keyword>
<evidence type="ECO:0000313" key="3">
    <source>
        <dbReference type="EMBL" id="GHA85467.1"/>
    </source>
</evidence>
<reference evidence="3" key="2">
    <citation type="submission" date="2020-09" db="EMBL/GenBank/DDBJ databases">
        <authorList>
            <person name="Sun Q."/>
            <person name="Kim S."/>
        </authorList>
    </citation>
    <scope>NUCLEOTIDE SEQUENCE</scope>
    <source>
        <strain evidence="3">KCTC 32513</strain>
    </source>
</reference>
<accession>A0A8J3G1B8</accession>
<dbReference type="InterPro" id="IPR012341">
    <property type="entry name" value="6hp_glycosidase-like_sf"/>
</dbReference>
<dbReference type="PANTHER" id="PTHR15108">
    <property type="entry name" value="N-ACYLGLUCOSAMINE-2-EPIMERASE"/>
    <property type="match status" value="1"/>
</dbReference>
<keyword evidence="4" id="KW-1185">Reference proteome</keyword>
<dbReference type="GO" id="GO:0016853">
    <property type="term" value="F:isomerase activity"/>
    <property type="evidence" value="ECO:0007669"/>
    <property type="project" value="UniProtKB-KW"/>
</dbReference>
<comment type="caution">
    <text evidence="3">The sequence shown here is derived from an EMBL/GenBank/DDBJ whole genome shotgun (WGS) entry which is preliminary data.</text>
</comment>
<dbReference type="GO" id="GO:0005975">
    <property type="term" value="P:carbohydrate metabolic process"/>
    <property type="evidence" value="ECO:0007669"/>
    <property type="project" value="InterPro"/>
</dbReference>
<sequence length="381" mass="40960">MLTPSADTAALTPVRAWADRWLFDTVLPHWLSVAGDPDVGVFVECLDADTQPMPDVPRRGRVAPRQLFTFARAQRLGFDGGDTLGALLETGANTLLTVSKCDRAGFASKIDAKGAPLKAEAKLYDHAFVALAGSELRALNIHGGADLADCAFGLIDDRFRDTDHGGYHTQAGRSGPKLANPHMHLLEASLLQYSVTNAPMALARIQEIVALCRAHFILPGTGLIAEERDVDFSVAGAGWVEPGHCFEWAYLLFCAADALSDASLGEDARALFVRSEAFVEADGLVMDVAGAAEPTYRLWPQLERLRCLATFGKNAAIDPLLSTIIDCYLSRSGDAGWIDKVDASRAPMGDRVPASMLYHLLTAIPVVTRPDATAMLTQSRA</sequence>
<gene>
    <name evidence="3" type="ORF">GCM10009069_05780</name>
</gene>
<proteinExistence type="inferred from homology"/>